<dbReference type="Proteomes" id="UP000012589">
    <property type="component" value="Unassembled WGS sequence"/>
</dbReference>
<feature type="transmembrane region" description="Helical" evidence="1">
    <location>
        <begin position="120"/>
        <end position="143"/>
    </location>
</feature>
<dbReference type="EMBL" id="AQFT01000149">
    <property type="protein sequence ID" value="EMZ20194.1"/>
    <property type="molecule type" value="Genomic_DNA"/>
</dbReference>
<feature type="transmembrane region" description="Helical" evidence="1">
    <location>
        <begin position="181"/>
        <end position="198"/>
    </location>
</feature>
<dbReference type="STRING" id="1235802.C823_05182"/>
<accession>N2A736</accession>
<keyword evidence="1" id="KW-0472">Membrane</keyword>
<evidence type="ECO:0000256" key="1">
    <source>
        <dbReference type="SAM" id="Phobius"/>
    </source>
</evidence>
<dbReference type="HOGENOM" id="CLU_092741_1_0_9"/>
<keyword evidence="1" id="KW-1133">Transmembrane helix</keyword>
<evidence type="ECO:0000313" key="3">
    <source>
        <dbReference type="Proteomes" id="UP000012589"/>
    </source>
</evidence>
<reference evidence="2 3" key="1">
    <citation type="journal article" date="2014" name="Genome Announc.">
        <title>Draft genome sequences of the altered schaedler flora, a defined bacterial community from gnotobiotic mice.</title>
        <authorList>
            <person name="Wannemuehler M.J."/>
            <person name="Overstreet A.M."/>
            <person name="Ward D.V."/>
            <person name="Phillips G.J."/>
        </authorList>
    </citation>
    <scope>NUCLEOTIDE SEQUENCE [LARGE SCALE GENOMIC DNA]</scope>
    <source>
        <strain evidence="2 3">ASF492</strain>
    </source>
</reference>
<feature type="transmembrane region" description="Helical" evidence="1">
    <location>
        <begin position="204"/>
        <end position="226"/>
    </location>
</feature>
<dbReference type="AlphaFoldDB" id="N2A736"/>
<feature type="transmembrane region" description="Helical" evidence="1">
    <location>
        <begin position="155"/>
        <end position="174"/>
    </location>
</feature>
<proteinExistence type="predicted"/>
<keyword evidence="3" id="KW-1185">Reference proteome</keyword>
<name>N2A736_9FIRM</name>
<evidence type="ECO:0000313" key="2">
    <source>
        <dbReference type="EMBL" id="EMZ20194.1"/>
    </source>
</evidence>
<comment type="caution">
    <text evidence="2">The sequence shown here is derived from an EMBL/GenBank/DDBJ whole genome shotgun (WGS) entry which is preliminary data.</text>
</comment>
<dbReference type="eggNOG" id="ENOG50309TJ">
    <property type="taxonomic scope" value="Bacteria"/>
</dbReference>
<gene>
    <name evidence="2" type="ORF">C823_05182</name>
</gene>
<protein>
    <submittedName>
        <fullName evidence="2">Uncharacterized protein</fullName>
    </submittedName>
</protein>
<keyword evidence="1" id="KW-0812">Transmembrane</keyword>
<organism evidence="2 3">
    <name type="scientific">Eubacterium plexicaudatum ASF492</name>
    <dbReference type="NCBI Taxonomy" id="1235802"/>
    <lineage>
        <taxon>Bacteria</taxon>
        <taxon>Bacillati</taxon>
        <taxon>Bacillota</taxon>
        <taxon>Clostridia</taxon>
        <taxon>Eubacteriales</taxon>
        <taxon>Eubacteriaceae</taxon>
        <taxon>Eubacterium</taxon>
    </lineage>
</organism>
<dbReference type="OrthoDB" id="1691759at2"/>
<sequence>MMLSDRDMKNFLERKIQIPCNESNMQEAILKSKKAYYKTEEEKFLSKAEFLYQQSRYIKKRWWLIQGLLLKYLGSNCYIQRSIGIAAPLFVLLIIPEMWKNRNANAMEVECTTLYSIRQVYAARMILFAFVDLVLLSLFFIAASYLDRLEIWELVIQYFVPFNVACCICFHMLYSKRADSQILALLLCIVWTVVRIQIALNEAIYEIISVPVWIVLLLLSFFYLGYSIRKEQKQFAKNWEVKTLWN</sequence>
<dbReference type="PATRIC" id="fig|1235802.3.peg.5472"/>